<dbReference type="Proteomes" id="UP000265618">
    <property type="component" value="Unassembled WGS sequence"/>
</dbReference>
<protein>
    <submittedName>
        <fullName evidence="1">Uncharacterized protein</fullName>
    </submittedName>
</protein>
<evidence type="ECO:0000313" key="2">
    <source>
        <dbReference type="Proteomes" id="UP000265618"/>
    </source>
</evidence>
<accession>A0A391P636</accession>
<dbReference type="AlphaFoldDB" id="A0A391P636"/>
<comment type="caution">
    <text evidence="1">The sequence shown here is derived from an EMBL/GenBank/DDBJ whole genome shotgun (WGS) entry which is preliminary data.</text>
</comment>
<name>A0A391P636_9EUKA</name>
<dbReference type="EMBL" id="BDIP01010438">
    <property type="protein sequence ID" value="GCA65259.1"/>
    <property type="molecule type" value="Genomic_DNA"/>
</dbReference>
<evidence type="ECO:0000313" key="1">
    <source>
        <dbReference type="EMBL" id="GCA65259.1"/>
    </source>
</evidence>
<proteinExistence type="predicted"/>
<keyword evidence="2" id="KW-1185">Reference proteome</keyword>
<feature type="non-terminal residue" evidence="1">
    <location>
        <position position="1"/>
    </location>
</feature>
<organism evidence="1 2">
    <name type="scientific">Kipferlia bialata</name>
    <dbReference type="NCBI Taxonomy" id="797122"/>
    <lineage>
        <taxon>Eukaryota</taxon>
        <taxon>Metamonada</taxon>
        <taxon>Carpediemonas-like organisms</taxon>
        <taxon>Kipferlia</taxon>
    </lineage>
</organism>
<reference evidence="1 2" key="1">
    <citation type="journal article" date="2018" name="PLoS ONE">
        <title>The draft genome of Kipferlia bialata reveals reductive genome evolution in fornicate parasites.</title>
        <authorList>
            <person name="Tanifuji G."/>
            <person name="Takabayashi S."/>
            <person name="Kume K."/>
            <person name="Takagi M."/>
            <person name="Nakayama T."/>
            <person name="Kamikawa R."/>
            <person name="Inagaki Y."/>
            <person name="Hashimoto T."/>
        </authorList>
    </citation>
    <scope>NUCLEOTIDE SEQUENCE [LARGE SCALE GENOMIC DNA]</scope>
    <source>
        <strain evidence="1">NY0173</strain>
    </source>
</reference>
<gene>
    <name evidence="1" type="ORF">KIPB_016691</name>
</gene>
<sequence length="71" mass="8299">MYIVYIYIYIVFVCNDTLSTLEDEEDIYWLEALMWNSTPFECDSLDDMTETLAEGETEDDMEACQMAPFAT</sequence>